<organism evidence="2 3">
    <name type="scientific">Eumeta variegata</name>
    <name type="common">Bagworm moth</name>
    <name type="synonym">Eumeta japonica</name>
    <dbReference type="NCBI Taxonomy" id="151549"/>
    <lineage>
        <taxon>Eukaryota</taxon>
        <taxon>Metazoa</taxon>
        <taxon>Ecdysozoa</taxon>
        <taxon>Arthropoda</taxon>
        <taxon>Hexapoda</taxon>
        <taxon>Insecta</taxon>
        <taxon>Pterygota</taxon>
        <taxon>Neoptera</taxon>
        <taxon>Endopterygota</taxon>
        <taxon>Lepidoptera</taxon>
        <taxon>Glossata</taxon>
        <taxon>Ditrysia</taxon>
        <taxon>Tineoidea</taxon>
        <taxon>Psychidae</taxon>
        <taxon>Oiketicinae</taxon>
        <taxon>Eumeta</taxon>
    </lineage>
</organism>
<dbReference type="Proteomes" id="UP000299102">
    <property type="component" value="Unassembled WGS sequence"/>
</dbReference>
<name>A0A4C1XHN6_EUMVA</name>
<sequence>MLCAIYNEISEFKRIKRSVSCRGFIDNIFYALEESDIEPLSDEFDEDSDLNPVSGKSNIDPKSSNDSS</sequence>
<evidence type="ECO:0000313" key="2">
    <source>
        <dbReference type="EMBL" id="GBP62683.1"/>
    </source>
</evidence>
<proteinExistence type="predicted"/>
<feature type="compositionally biased region" description="Polar residues" evidence="1">
    <location>
        <begin position="54"/>
        <end position="68"/>
    </location>
</feature>
<reference evidence="2 3" key="1">
    <citation type="journal article" date="2019" name="Commun. Biol.">
        <title>The bagworm genome reveals a unique fibroin gene that provides high tensile strength.</title>
        <authorList>
            <person name="Kono N."/>
            <person name="Nakamura H."/>
            <person name="Ohtoshi R."/>
            <person name="Tomita M."/>
            <person name="Numata K."/>
            <person name="Arakawa K."/>
        </authorList>
    </citation>
    <scope>NUCLEOTIDE SEQUENCE [LARGE SCALE GENOMIC DNA]</scope>
</reference>
<keyword evidence="3" id="KW-1185">Reference proteome</keyword>
<evidence type="ECO:0000313" key="3">
    <source>
        <dbReference type="Proteomes" id="UP000299102"/>
    </source>
</evidence>
<accession>A0A4C1XHN6</accession>
<gene>
    <name evidence="2" type="ORF">EVAR_51929_1</name>
</gene>
<evidence type="ECO:0000256" key="1">
    <source>
        <dbReference type="SAM" id="MobiDB-lite"/>
    </source>
</evidence>
<dbReference type="AlphaFoldDB" id="A0A4C1XHN6"/>
<dbReference type="EMBL" id="BGZK01000846">
    <property type="protein sequence ID" value="GBP62683.1"/>
    <property type="molecule type" value="Genomic_DNA"/>
</dbReference>
<comment type="caution">
    <text evidence="2">The sequence shown here is derived from an EMBL/GenBank/DDBJ whole genome shotgun (WGS) entry which is preliminary data.</text>
</comment>
<protein>
    <submittedName>
        <fullName evidence="2">Uncharacterized protein</fullName>
    </submittedName>
</protein>
<feature type="region of interest" description="Disordered" evidence="1">
    <location>
        <begin position="41"/>
        <end position="68"/>
    </location>
</feature>